<gene>
    <name evidence="2" type="ordered locus">ambt_02505</name>
</gene>
<organism evidence="2 3">
    <name type="scientific">Alteromonas naphthalenivorans</name>
    <dbReference type="NCBI Taxonomy" id="715451"/>
    <lineage>
        <taxon>Bacteria</taxon>
        <taxon>Pseudomonadati</taxon>
        <taxon>Pseudomonadota</taxon>
        <taxon>Gammaproteobacteria</taxon>
        <taxon>Alteromonadales</taxon>
        <taxon>Alteromonadaceae</taxon>
        <taxon>Alteromonas/Salinimonas group</taxon>
        <taxon>Alteromonas</taxon>
    </lineage>
</organism>
<evidence type="ECO:0000313" key="3">
    <source>
        <dbReference type="Proteomes" id="UP000000683"/>
    </source>
</evidence>
<sequence length="288" mass="32660">MKFFFVALLFFTVLLLFSISAFNQKEYELDHNDNTVQTNSNFESVNLNDENHPSQRKEIDDISEESISNLVAKPFPSSDREISLEVRKYLDIGDVEGVIHSIKSGTINYFQASRKTQIELSKLLTKQSNEVQFEELIVLGIINLDTPEMYQDEIIDTYSEPSKDDELTALNKFRVLEKYGADISQLHRTVQVNGAVESFGPLERAISTGMLSLVDYFLDRSVDLRSSEMAWGGLIVTKKGDYVETAKIMIDYGHGPDLKFAEKVLKADIVANDESLKAVFENYIEANQ</sequence>
<keyword evidence="3" id="KW-1185">Reference proteome</keyword>
<dbReference type="EMBL" id="CP002339">
    <property type="protein sequence ID" value="AEF02055.1"/>
    <property type="molecule type" value="Genomic_DNA"/>
</dbReference>
<feature type="chain" id="PRO_5003330461" evidence="1">
    <location>
        <begin position="24"/>
        <end position="288"/>
    </location>
</feature>
<protein>
    <submittedName>
        <fullName evidence="2">Uncharacterized protein</fullName>
    </submittedName>
</protein>
<feature type="signal peptide" evidence="1">
    <location>
        <begin position="1"/>
        <end position="23"/>
    </location>
</feature>
<accession>F5Z9Q0</accession>
<name>F5Z9Q0_ALTNA</name>
<keyword evidence="1" id="KW-0732">Signal</keyword>
<evidence type="ECO:0000313" key="2">
    <source>
        <dbReference type="EMBL" id="AEF02055.1"/>
    </source>
</evidence>
<dbReference type="Proteomes" id="UP000000683">
    <property type="component" value="Chromosome"/>
</dbReference>
<reference evidence="2 3" key="1">
    <citation type="journal article" date="2011" name="J. Bacteriol.">
        <title>Complete genome sequence of the polycyclic aromatic hydrocarbon-degrading bacterium Alteromonas sp. strain SN2.</title>
        <authorList>
            <person name="Jin H.M."/>
            <person name="Jeong H."/>
            <person name="Moon E.J."/>
            <person name="Math R.K."/>
            <person name="Lee K."/>
            <person name="Kim H.J."/>
            <person name="Jeon C.O."/>
            <person name="Oh T.K."/>
            <person name="Kim J.F."/>
        </authorList>
    </citation>
    <scope>NUCLEOTIDE SEQUENCE [LARGE SCALE GENOMIC DNA]</scope>
    <source>
        <strain evidence="3">JCM 17741 / KACC 18427 / KCTC 11700BP / SN2</strain>
    </source>
</reference>
<dbReference type="HOGENOM" id="CLU_965212_0_0_6"/>
<evidence type="ECO:0000256" key="1">
    <source>
        <dbReference type="SAM" id="SignalP"/>
    </source>
</evidence>
<dbReference type="RefSeq" id="WP_013782997.1">
    <property type="nucleotide sequence ID" value="NC_015554.1"/>
</dbReference>
<dbReference type="AlphaFoldDB" id="F5Z9Q0"/>
<dbReference type="KEGG" id="alt:ambt_02505"/>
<proteinExistence type="predicted"/>